<accession>A0A841G9R7</accession>
<dbReference type="FunFam" id="3.40.640.10:FF:000013">
    <property type="entry name" value="4-aminobutyrate aminotransferase"/>
    <property type="match status" value="1"/>
</dbReference>
<protein>
    <submittedName>
        <fullName evidence="7">4-aminobutyrate aminotransferase/(S)-3-amino-2-methylpropionate transaminase</fullName>
        <ecNumber evidence="7">2.6.1.19</ecNumber>
        <ecNumber evidence="7">2.6.1.22</ecNumber>
    </submittedName>
</protein>
<dbReference type="GO" id="GO:0030170">
    <property type="term" value="F:pyridoxal phosphate binding"/>
    <property type="evidence" value="ECO:0007669"/>
    <property type="project" value="InterPro"/>
</dbReference>
<evidence type="ECO:0000256" key="6">
    <source>
        <dbReference type="RuleBase" id="RU003560"/>
    </source>
</evidence>
<comment type="caution">
    <text evidence="7">The sequence shown here is derived from an EMBL/GenBank/DDBJ whole genome shotgun (WGS) entry which is preliminary data.</text>
</comment>
<dbReference type="Proteomes" id="UP000585721">
    <property type="component" value="Unassembled WGS sequence"/>
</dbReference>
<dbReference type="EC" id="2.6.1.19" evidence="7"/>
<dbReference type="RefSeq" id="WP_188026622.1">
    <property type="nucleotide sequence ID" value="NZ_JACHGR010000005.1"/>
</dbReference>
<dbReference type="PROSITE" id="PS00600">
    <property type="entry name" value="AA_TRANSFER_CLASS_3"/>
    <property type="match status" value="1"/>
</dbReference>
<dbReference type="GO" id="GO:0042802">
    <property type="term" value="F:identical protein binding"/>
    <property type="evidence" value="ECO:0007669"/>
    <property type="project" value="TreeGrafter"/>
</dbReference>
<dbReference type="AlphaFoldDB" id="A0A841G9R7"/>
<dbReference type="SUPFAM" id="SSF53383">
    <property type="entry name" value="PLP-dependent transferases"/>
    <property type="match status" value="1"/>
</dbReference>
<dbReference type="InterPro" id="IPR005814">
    <property type="entry name" value="Aminotrans_3"/>
</dbReference>
<dbReference type="InterPro" id="IPR015422">
    <property type="entry name" value="PyrdxlP-dep_Trfase_small"/>
</dbReference>
<dbReference type="Gene3D" id="3.90.1150.10">
    <property type="entry name" value="Aspartate Aminotransferase, domain 1"/>
    <property type="match status" value="1"/>
</dbReference>
<evidence type="ECO:0000256" key="5">
    <source>
        <dbReference type="ARBA" id="ARBA00022898"/>
    </source>
</evidence>
<proteinExistence type="inferred from homology"/>
<keyword evidence="5 6" id="KW-0663">Pyridoxal phosphate</keyword>
<keyword evidence="4 7" id="KW-0808">Transferase</keyword>
<dbReference type="GO" id="GO:0009448">
    <property type="term" value="P:gamma-aminobutyric acid metabolic process"/>
    <property type="evidence" value="ECO:0007669"/>
    <property type="project" value="InterPro"/>
</dbReference>
<dbReference type="PANTHER" id="PTHR11986">
    <property type="entry name" value="AMINOTRANSFERASE CLASS III"/>
    <property type="match status" value="1"/>
</dbReference>
<evidence type="ECO:0000313" key="7">
    <source>
        <dbReference type="EMBL" id="MBB6055884.1"/>
    </source>
</evidence>
<dbReference type="InterPro" id="IPR015424">
    <property type="entry name" value="PyrdxlP-dep_Trfase"/>
</dbReference>
<reference evidence="7 8" key="1">
    <citation type="submission" date="2020-08" db="EMBL/GenBank/DDBJ databases">
        <title>Genomic Encyclopedia of Type Strains, Phase IV (KMG-IV): sequencing the most valuable type-strain genomes for metagenomic binning, comparative biology and taxonomic classification.</title>
        <authorList>
            <person name="Goeker M."/>
        </authorList>
    </citation>
    <scope>NUCLEOTIDE SEQUENCE [LARGE SCALE GENOMIC DNA]</scope>
    <source>
        <strain evidence="7 8">DSM 22975</strain>
    </source>
</reference>
<dbReference type="InterPro" id="IPR004632">
    <property type="entry name" value="4NH2But_aminotransferase_bac"/>
</dbReference>
<evidence type="ECO:0000256" key="3">
    <source>
        <dbReference type="ARBA" id="ARBA00022576"/>
    </source>
</evidence>
<dbReference type="Pfam" id="PF00202">
    <property type="entry name" value="Aminotran_3"/>
    <property type="match status" value="1"/>
</dbReference>
<dbReference type="PANTHER" id="PTHR11986:SF79">
    <property type="entry name" value="ACETYLORNITHINE AMINOTRANSFERASE, MITOCHONDRIAL"/>
    <property type="match status" value="1"/>
</dbReference>
<name>A0A841G9R7_9GAMM</name>
<evidence type="ECO:0000256" key="2">
    <source>
        <dbReference type="ARBA" id="ARBA00008954"/>
    </source>
</evidence>
<evidence type="ECO:0000256" key="4">
    <source>
        <dbReference type="ARBA" id="ARBA00022679"/>
    </source>
</evidence>
<dbReference type="EC" id="2.6.1.22" evidence="7"/>
<comment type="cofactor">
    <cofactor evidence="1">
        <name>pyridoxal 5'-phosphate</name>
        <dbReference type="ChEBI" id="CHEBI:597326"/>
    </cofactor>
</comment>
<evidence type="ECO:0000256" key="1">
    <source>
        <dbReference type="ARBA" id="ARBA00001933"/>
    </source>
</evidence>
<dbReference type="NCBIfam" id="TIGR00700">
    <property type="entry name" value="GABAtrnsam"/>
    <property type="match status" value="1"/>
</dbReference>
<comment type="similarity">
    <text evidence="2 6">Belongs to the class-III pyridoxal-phosphate-dependent aminotransferase family.</text>
</comment>
<dbReference type="InterPro" id="IPR050103">
    <property type="entry name" value="Class-III_PLP-dep_AT"/>
</dbReference>
<dbReference type="GO" id="GO:0047298">
    <property type="term" value="F:(S)-3-amino-2-methylpropionate transaminase activity"/>
    <property type="evidence" value="ECO:0007669"/>
    <property type="project" value="UniProtKB-EC"/>
</dbReference>
<dbReference type="EMBL" id="JACHGR010000005">
    <property type="protein sequence ID" value="MBB6055884.1"/>
    <property type="molecule type" value="Genomic_DNA"/>
</dbReference>
<keyword evidence="8" id="KW-1185">Reference proteome</keyword>
<dbReference type="GO" id="GO:0034386">
    <property type="term" value="F:4-aminobutyrate:2-oxoglutarate transaminase activity"/>
    <property type="evidence" value="ECO:0007669"/>
    <property type="project" value="UniProtKB-EC"/>
</dbReference>
<sequence length="425" mass="45457">MNNAELQQRKQAAFARGEGNAYGIYVAKAKNAELWDVEGKRYIDFGAGIAVVNTGHSHPKVVAAVKAQLDNFSHTCMTITPYESAVKLAEKLVKAVPGNTPKKAMFVTTGAEAVENAVKIARSYTGRSGVIAFNGGFHGRTLLTVGLTGKVQPYKAGFGPFPAELYHVPYPNALLDITEDDSFEALNQLFKCDIDPNRVAAIIVECVQGEGGFHPAPASFLKKLRELCDQKGIMLICDEIQTGFARTGRMFAHEYAGIEADLVTMAKGLGGGFPISAVVGKAEIMDAPQPGGLGGTYAGSPLGTTAGLAVFDVIEEEKLCDRALAIGERMVNHLRDIKDDLPAIVGDIRNLGAMIALELVKDGDIQKPNPELTKAICAKAAEKGLILLSCGTRGNVIRFLPPLTTEMEIIDEGMTLLKSIIRELV</sequence>
<dbReference type="InterPro" id="IPR015421">
    <property type="entry name" value="PyrdxlP-dep_Trfase_major"/>
</dbReference>
<dbReference type="CDD" id="cd00610">
    <property type="entry name" value="OAT_like"/>
    <property type="match status" value="1"/>
</dbReference>
<dbReference type="InterPro" id="IPR049704">
    <property type="entry name" value="Aminotrans_3_PPA_site"/>
</dbReference>
<organism evidence="7 8">
    <name type="scientific">Tolumonas osonensis</name>
    <dbReference type="NCBI Taxonomy" id="675874"/>
    <lineage>
        <taxon>Bacteria</taxon>
        <taxon>Pseudomonadati</taxon>
        <taxon>Pseudomonadota</taxon>
        <taxon>Gammaproteobacteria</taxon>
        <taxon>Aeromonadales</taxon>
        <taxon>Aeromonadaceae</taxon>
        <taxon>Tolumonas</taxon>
    </lineage>
</organism>
<evidence type="ECO:0000313" key="8">
    <source>
        <dbReference type="Proteomes" id="UP000585721"/>
    </source>
</evidence>
<dbReference type="PIRSF" id="PIRSF000521">
    <property type="entry name" value="Transaminase_4ab_Lys_Orn"/>
    <property type="match status" value="1"/>
</dbReference>
<gene>
    <name evidence="7" type="ORF">HNR75_001802</name>
</gene>
<dbReference type="Gene3D" id="3.40.640.10">
    <property type="entry name" value="Type I PLP-dependent aspartate aminotransferase-like (Major domain)"/>
    <property type="match status" value="1"/>
</dbReference>
<keyword evidence="3 7" id="KW-0032">Aminotransferase</keyword>